<feature type="region of interest" description="Disordered" evidence="1">
    <location>
        <begin position="54"/>
        <end position="74"/>
    </location>
</feature>
<sequence>MTPSNARPRPPVVKLDCLRILTPPFQSQPWWPTPLVLKQPVSSLDATLQAPESCPEHQMHKQDSAHAWAHGDGTSNVRTYEAPSLPLRSNQAGTVQRLYVQRPCSASRAKRWSSLAVLSFAAAVLRLRLRLRGCARTMPYLHRKYRPDQNR</sequence>
<gene>
    <name evidence="2" type="ORF">CFAM422_005896</name>
</gene>
<evidence type="ECO:0000313" key="2">
    <source>
        <dbReference type="EMBL" id="KAF3071950.1"/>
    </source>
</evidence>
<name>A0A9P4XG00_9HYPO</name>
<reference evidence="2 3" key="1">
    <citation type="submission" date="2018-06" db="EMBL/GenBank/DDBJ databases">
        <title>Genome analysis of cellulolytic fungus Trichoderma lentiforme CFAM-422.</title>
        <authorList>
            <person name="Steindorff A.S."/>
            <person name="Formighieri E.F."/>
            <person name="Midorikawa G.E.O."/>
            <person name="Tamietti M.S."/>
            <person name="Ramos E.Z."/>
            <person name="Silva A.S."/>
            <person name="Bon E.P.S."/>
            <person name="Mendes T.D."/>
            <person name="Damaso M.C.T."/>
            <person name="Favaro L.C.L."/>
        </authorList>
    </citation>
    <scope>NUCLEOTIDE SEQUENCE [LARGE SCALE GENOMIC DNA]</scope>
    <source>
        <strain evidence="2 3">CFAM-422</strain>
    </source>
</reference>
<proteinExistence type="predicted"/>
<evidence type="ECO:0000313" key="3">
    <source>
        <dbReference type="Proteomes" id="UP000801864"/>
    </source>
</evidence>
<dbReference type="Proteomes" id="UP000801864">
    <property type="component" value="Unassembled WGS sequence"/>
</dbReference>
<feature type="compositionally biased region" description="Basic and acidic residues" evidence="1">
    <location>
        <begin position="54"/>
        <end position="64"/>
    </location>
</feature>
<dbReference type="EMBL" id="QLNT01000009">
    <property type="protein sequence ID" value="KAF3071950.1"/>
    <property type="molecule type" value="Genomic_DNA"/>
</dbReference>
<dbReference type="AlphaFoldDB" id="A0A9P4XG00"/>
<protein>
    <submittedName>
        <fullName evidence="2">Uncharacterized protein</fullName>
    </submittedName>
</protein>
<comment type="caution">
    <text evidence="2">The sequence shown here is derived from an EMBL/GenBank/DDBJ whole genome shotgun (WGS) entry which is preliminary data.</text>
</comment>
<accession>A0A9P4XG00</accession>
<evidence type="ECO:0000256" key="1">
    <source>
        <dbReference type="SAM" id="MobiDB-lite"/>
    </source>
</evidence>
<keyword evidence="3" id="KW-1185">Reference proteome</keyword>
<organism evidence="2 3">
    <name type="scientific">Trichoderma lentiforme</name>
    <dbReference type="NCBI Taxonomy" id="1567552"/>
    <lineage>
        <taxon>Eukaryota</taxon>
        <taxon>Fungi</taxon>
        <taxon>Dikarya</taxon>
        <taxon>Ascomycota</taxon>
        <taxon>Pezizomycotina</taxon>
        <taxon>Sordariomycetes</taxon>
        <taxon>Hypocreomycetidae</taxon>
        <taxon>Hypocreales</taxon>
        <taxon>Hypocreaceae</taxon>
        <taxon>Trichoderma</taxon>
    </lineage>
</organism>